<evidence type="ECO:0000313" key="2">
    <source>
        <dbReference type="EMBL" id="GIY09273.1"/>
    </source>
</evidence>
<evidence type="ECO:0000313" key="3">
    <source>
        <dbReference type="Proteomes" id="UP001054837"/>
    </source>
</evidence>
<accession>A0AAV4QP05</accession>
<organism evidence="2 3">
    <name type="scientific">Caerostris darwini</name>
    <dbReference type="NCBI Taxonomy" id="1538125"/>
    <lineage>
        <taxon>Eukaryota</taxon>
        <taxon>Metazoa</taxon>
        <taxon>Ecdysozoa</taxon>
        <taxon>Arthropoda</taxon>
        <taxon>Chelicerata</taxon>
        <taxon>Arachnida</taxon>
        <taxon>Araneae</taxon>
        <taxon>Araneomorphae</taxon>
        <taxon>Entelegynae</taxon>
        <taxon>Araneoidea</taxon>
        <taxon>Araneidae</taxon>
        <taxon>Caerostris</taxon>
    </lineage>
</organism>
<feature type="region of interest" description="Disordered" evidence="1">
    <location>
        <begin position="60"/>
        <end position="83"/>
    </location>
</feature>
<reference evidence="2 3" key="1">
    <citation type="submission" date="2021-06" db="EMBL/GenBank/DDBJ databases">
        <title>Caerostris darwini draft genome.</title>
        <authorList>
            <person name="Kono N."/>
            <person name="Arakawa K."/>
        </authorList>
    </citation>
    <scope>NUCLEOTIDE SEQUENCE [LARGE SCALE GENOMIC DNA]</scope>
</reference>
<name>A0AAV4QP05_9ARAC</name>
<dbReference type="EMBL" id="BPLQ01004595">
    <property type="protein sequence ID" value="GIY09273.1"/>
    <property type="molecule type" value="Genomic_DNA"/>
</dbReference>
<protein>
    <submittedName>
        <fullName evidence="2">Uncharacterized protein</fullName>
    </submittedName>
</protein>
<sequence>MRYNYEEKDFEATNSWTTLLTKKMRQGLVKRETYQKCDTPSSRMRYNYEEKDFETLLDNYKENATRSREARNIPENETHRSAG</sequence>
<dbReference type="AlphaFoldDB" id="A0AAV4QP05"/>
<keyword evidence="3" id="KW-1185">Reference proteome</keyword>
<dbReference type="Proteomes" id="UP001054837">
    <property type="component" value="Unassembled WGS sequence"/>
</dbReference>
<proteinExistence type="predicted"/>
<evidence type="ECO:0000256" key="1">
    <source>
        <dbReference type="SAM" id="MobiDB-lite"/>
    </source>
</evidence>
<gene>
    <name evidence="2" type="ORF">CDAR_464861</name>
</gene>
<comment type="caution">
    <text evidence="2">The sequence shown here is derived from an EMBL/GenBank/DDBJ whole genome shotgun (WGS) entry which is preliminary data.</text>
</comment>